<dbReference type="GO" id="GO:0008713">
    <property type="term" value="F:ADP-heptose-lipopolysaccharide heptosyltransferase activity"/>
    <property type="evidence" value="ECO:0007669"/>
    <property type="project" value="TreeGrafter"/>
</dbReference>
<dbReference type="GO" id="GO:0009244">
    <property type="term" value="P:lipopolysaccharide core region biosynthetic process"/>
    <property type="evidence" value="ECO:0007669"/>
    <property type="project" value="TreeGrafter"/>
</dbReference>
<dbReference type="InterPro" id="IPR002201">
    <property type="entry name" value="Glyco_trans_9"/>
</dbReference>
<evidence type="ECO:0000313" key="3">
    <source>
        <dbReference type="EMBL" id="MBB5372758.1"/>
    </source>
</evidence>
<dbReference type="GO" id="GO:0005829">
    <property type="term" value="C:cytosol"/>
    <property type="evidence" value="ECO:0007669"/>
    <property type="project" value="TreeGrafter"/>
</dbReference>
<accession>A0A840V9Y4</accession>
<keyword evidence="4" id="KW-1185">Reference proteome</keyword>
<dbReference type="InterPro" id="IPR051199">
    <property type="entry name" value="LPS_LOS_Heptosyltrfase"/>
</dbReference>
<evidence type="ECO:0000256" key="1">
    <source>
        <dbReference type="ARBA" id="ARBA00022676"/>
    </source>
</evidence>
<dbReference type="PANTHER" id="PTHR30160">
    <property type="entry name" value="TETRAACYLDISACCHARIDE 4'-KINASE-RELATED"/>
    <property type="match status" value="1"/>
</dbReference>
<dbReference type="EMBL" id="JACHFJ010000003">
    <property type="protein sequence ID" value="MBB5372758.1"/>
    <property type="molecule type" value="Genomic_DNA"/>
</dbReference>
<comment type="caution">
    <text evidence="3">The sequence shown here is derived from an EMBL/GenBank/DDBJ whole genome shotgun (WGS) entry which is preliminary data.</text>
</comment>
<dbReference type="RefSeq" id="WP_183265781.1">
    <property type="nucleotide sequence ID" value="NZ_JACHFJ010000003.1"/>
</dbReference>
<dbReference type="Proteomes" id="UP000553706">
    <property type="component" value="Unassembled WGS sequence"/>
</dbReference>
<keyword evidence="1" id="KW-0328">Glycosyltransferase</keyword>
<dbReference type="PANTHER" id="PTHR30160:SF7">
    <property type="entry name" value="ADP-HEPTOSE--LPS HEPTOSYLTRANSFERASE 2"/>
    <property type="match status" value="1"/>
</dbReference>
<gene>
    <name evidence="3" type="ORF">HNP71_001009</name>
</gene>
<proteinExistence type="predicted"/>
<reference evidence="3 4" key="1">
    <citation type="submission" date="2020-08" db="EMBL/GenBank/DDBJ databases">
        <title>Genomic Encyclopedia of Type Strains, Phase IV (KMG-IV): sequencing the most valuable type-strain genomes for metagenomic binning, comparative biology and taxonomic classification.</title>
        <authorList>
            <person name="Goeker M."/>
        </authorList>
    </citation>
    <scope>NUCLEOTIDE SEQUENCE [LARGE SCALE GENOMIC DNA]</scope>
    <source>
        <strain evidence="3 4">DSM 27026</strain>
    </source>
</reference>
<evidence type="ECO:0000313" key="4">
    <source>
        <dbReference type="Proteomes" id="UP000553706"/>
    </source>
</evidence>
<dbReference type="CDD" id="cd03789">
    <property type="entry name" value="GT9_LPS_heptosyltransferase"/>
    <property type="match status" value="1"/>
</dbReference>
<dbReference type="SUPFAM" id="SSF53756">
    <property type="entry name" value="UDP-Glycosyltransferase/glycogen phosphorylase"/>
    <property type="match status" value="1"/>
</dbReference>
<evidence type="ECO:0000256" key="2">
    <source>
        <dbReference type="ARBA" id="ARBA00022679"/>
    </source>
</evidence>
<protein>
    <submittedName>
        <fullName evidence="3">ADP-heptose:LPS heptosyltransferase</fullName>
    </submittedName>
</protein>
<name>A0A840V9Y4_9PROT</name>
<dbReference type="Gene3D" id="3.40.50.2000">
    <property type="entry name" value="Glycogen Phosphorylase B"/>
    <property type="match status" value="2"/>
</dbReference>
<dbReference type="Pfam" id="PF01075">
    <property type="entry name" value="Glyco_transf_9"/>
    <property type="match status" value="1"/>
</dbReference>
<dbReference type="AlphaFoldDB" id="A0A840V9Y4"/>
<keyword evidence="2 3" id="KW-0808">Transferase</keyword>
<sequence>MKKILFITSSRIGDAVISCGILERLRLDNPQARFTIACGAVAEGVFTRFPALDRLIVFEKRPYSSHWLWLWRQVVGQMWDLVVDVRSSGVSLFLAARRRKIIKGGRRPGRRYRQLGAALGFDPAPLPVAWTAPADDAKAAALLGEGPVIALAPTANWDGKIWPPERFVAVFNALAAQMPGARAAIFGGPGVDEARRAAPVLAALPGAIDLVGKLSLPEAAACLRRSKIFIGNDSGLMHLAAAAGTPTLGLFGRSKASEYAPAGPRTAIAVAPGPEGEAPMAGLQVADVLQAAQNLLCA</sequence>
<organism evidence="3 4">
    <name type="scientific">Acidocella aromatica</name>
    <dbReference type="NCBI Taxonomy" id="1303579"/>
    <lineage>
        <taxon>Bacteria</taxon>
        <taxon>Pseudomonadati</taxon>
        <taxon>Pseudomonadota</taxon>
        <taxon>Alphaproteobacteria</taxon>
        <taxon>Acetobacterales</taxon>
        <taxon>Acidocellaceae</taxon>
        <taxon>Acidocella</taxon>
    </lineage>
</organism>